<keyword evidence="1" id="KW-0147">Chitin-binding</keyword>
<gene>
    <name evidence="6" type="ORF">CONPUDRAFT_77031</name>
</gene>
<name>A0A5M3MA78_CONPW</name>
<keyword evidence="2" id="KW-0843">Virulence</keyword>
<feature type="region of interest" description="Disordered" evidence="3">
    <location>
        <begin position="135"/>
        <end position="171"/>
    </location>
</feature>
<dbReference type="Pfam" id="PF01476">
    <property type="entry name" value="LysM"/>
    <property type="match status" value="2"/>
</dbReference>
<evidence type="ECO:0000313" key="6">
    <source>
        <dbReference type="EMBL" id="EIW76007.1"/>
    </source>
</evidence>
<protein>
    <recommendedName>
        <fullName evidence="5">LysM domain-containing protein</fullName>
    </recommendedName>
</protein>
<feature type="signal peptide" evidence="4">
    <location>
        <begin position="1"/>
        <end position="21"/>
    </location>
</feature>
<dbReference type="InterPro" id="IPR052210">
    <property type="entry name" value="LysM1-like"/>
</dbReference>
<keyword evidence="4" id="KW-0732">Signal</keyword>
<dbReference type="EMBL" id="JH711587">
    <property type="protein sequence ID" value="EIW76007.1"/>
    <property type="molecule type" value="Genomic_DNA"/>
</dbReference>
<proteinExistence type="predicted"/>
<accession>A0A5M3MA78</accession>
<feature type="compositionally biased region" description="Polar residues" evidence="3">
    <location>
        <begin position="142"/>
        <end position="155"/>
    </location>
</feature>
<dbReference type="OMA" id="ADCSRTY"/>
<dbReference type="InterPro" id="IPR018392">
    <property type="entry name" value="LysM"/>
</dbReference>
<dbReference type="PANTHER" id="PTHR34997">
    <property type="entry name" value="AM15"/>
    <property type="match status" value="1"/>
</dbReference>
<dbReference type="PROSITE" id="PS51782">
    <property type="entry name" value="LYSM"/>
    <property type="match status" value="2"/>
</dbReference>
<reference evidence="7" key="1">
    <citation type="journal article" date="2012" name="Science">
        <title>The Paleozoic origin of enzymatic lignin decomposition reconstructed from 31 fungal genomes.</title>
        <authorList>
            <person name="Floudas D."/>
            <person name="Binder M."/>
            <person name="Riley R."/>
            <person name="Barry K."/>
            <person name="Blanchette R.A."/>
            <person name="Henrissat B."/>
            <person name="Martinez A.T."/>
            <person name="Otillar R."/>
            <person name="Spatafora J.W."/>
            <person name="Yadav J.S."/>
            <person name="Aerts A."/>
            <person name="Benoit I."/>
            <person name="Boyd A."/>
            <person name="Carlson A."/>
            <person name="Copeland A."/>
            <person name="Coutinho P.M."/>
            <person name="de Vries R.P."/>
            <person name="Ferreira P."/>
            <person name="Findley K."/>
            <person name="Foster B."/>
            <person name="Gaskell J."/>
            <person name="Glotzer D."/>
            <person name="Gorecki P."/>
            <person name="Heitman J."/>
            <person name="Hesse C."/>
            <person name="Hori C."/>
            <person name="Igarashi K."/>
            <person name="Jurgens J.A."/>
            <person name="Kallen N."/>
            <person name="Kersten P."/>
            <person name="Kohler A."/>
            <person name="Kuees U."/>
            <person name="Kumar T.K.A."/>
            <person name="Kuo A."/>
            <person name="LaButti K."/>
            <person name="Larrondo L.F."/>
            <person name="Lindquist E."/>
            <person name="Ling A."/>
            <person name="Lombard V."/>
            <person name="Lucas S."/>
            <person name="Lundell T."/>
            <person name="Martin R."/>
            <person name="McLaughlin D.J."/>
            <person name="Morgenstern I."/>
            <person name="Morin E."/>
            <person name="Murat C."/>
            <person name="Nagy L.G."/>
            <person name="Nolan M."/>
            <person name="Ohm R.A."/>
            <person name="Patyshakuliyeva A."/>
            <person name="Rokas A."/>
            <person name="Ruiz-Duenas F.J."/>
            <person name="Sabat G."/>
            <person name="Salamov A."/>
            <person name="Samejima M."/>
            <person name="Schmutz J."/>
            <person name="Slot J.C."/>
            <person name="St John F."/>
            <person name="Stenlid J."/>
            <person name="Sun H."/>
            <person name="Sun S."/>
            <person name="Syed K."/>
            <person name="Tsang A."/>
            <person name="Wiebenga A."/>
            <person name="Young D."/>
            <person name="Pisabarro A."/>
            <person name="Eastwood D.C."/>
            <person name="Martin F."/>
            <person name="Cullen D."/>
            <person name="Grigoriev I.V."/>
            <person name="Hibbett D.S."/>
        </authorList>
    </citation>
    <scope>NUCLEOTIDE SEQUENCE [LARGE SCALE GENOMIC DNA]</scope>
    <source>
        <strain evidence="7">RWD-64-598 SS2</strain>
    </source>
</reference>
<dbReference type="InterPro" id="IPR036779">
    <property type="entry name" value="LysM_dom_sf"/>
</dbReference>
<dbReference type="PANTHER" id="PTHR34997:SF1">
    <property type="entry name" value="PEPTIDOGLYCAN-BINDING LYSIN DOMAIN"/>
    <property type="match status" value="1"/>
</dbReference>
<feature type="compositionally biased region" description="Acidic residues" evidence="3">
    <location>
        <begin position="158"/>
        <end position="171"/>
    </location>
</feature>
<dbReference type="SUPFAM" id="SSF54106">
    <property type="entry name" value="LysM domain"/>
    <property type="match status" value="2"/>
</dbReference>
<feature type="chain" id="PRO_5024307332" description="LysM domain-containing protein" evidence="4">
    <location>
        <begin position="22"/>
        <end position="171"/>
    </location>
</feature>
<evidence type="ECO:0000259" key="5">
    <source>
        <dbReference type="PROSITE" id="PS51782"/>
    </source>
</evidence>
<sequence length="171" mass="18026">MFSKIVIAALALPFVAQLVAADNTCTRNYTVQEGDICDSVSAANNVSTYQFAVVNYGIVDDECNNLTPGQSYCLGWQGEDCTNTYVVQANDDCDMIAAISNVNSTILSLNNPQIDDSCSNLYVGEVLCTSGSVQAPAAPSGYPTSSGSIPASATPANPDDDLPWCDDEDDE</sequence>
<dbReference type="KEGG" id="cput:CONPUDRAFT_77031"/>
<dbReference type="Proteomes" id="UP000053558">
    <property type="component" value="Unassembled WGS sequence"/>
</dbReference>
<evidence type="ECO:0000256" key="3">
    <source>
        <dbReference type="SAM" id="MobiDB-lite"/>
    </source>
</evidence>
<evidence type="ECO:0000256" key="1">
    <source>
        <dbReference type="ARBA" id="ARBA00022669"/>
    </source>
</evidence>
<dbReference type="GeneID" id="19209551"/>
<evidence type="ECO:0000256" key="4">
    <source>
        <dbReference type="SAM" id="SignalP"/>
    </source>
</evidence>
<evidence type="ECO:0000313" key="7">
    <source>
        <dbReference type="Proteomes" id="UP000053558"/>
    </source>
</evidence>
<dbReference type="RefSeq" id="XP_007773995.1">
    <property type="nucleotide sequence ID" value="XM_007775805.1"/>
</dbReference>
<dbReference type="SMART" id="SM00257">
    <property type="entry name" value="LysM"/>
    <property type="match status" value="2"/>
</dbReference>
<dbReference type="AlphaFoldDB" id="A0A5M3MA78"/>
<keyword evidence="7" id="KW-1185">Reference proteome</keyword>
<dbReference type="Gene3D" id="3.10.350.10">
    <property type="entry name" value="LysM domain"/>
    <property type="match status" value="2"/>
</dbReference>
<feature type="domain" description="LysM" evidence="5">
    <location>
        <begin position="27"/>
        <end position="74"/>
    </location>
</feature>
<dbReference type="CDD" id="cd00118">
    <property type="entry name" value="LysM"/>
    <property type="match status" value="2"/>
</dbReference>
<evidence type="ECO:0000256" key="2">
    <source>
        <dbReference type="ARBA" id="ARBA00023026"/>
    </source>
</evidence>
<comment type="caution">
    <text evidence="6">The sequence shown here is derived from an EMBL/GenBank/DDBJ whole genome shotgun (WGS) entry which is preliminary data.</text>
</comment>
<dbReference type="OrthoDB" id="5985073at2759"/>
<dbReference type="GO" id="GO:0008061">
    <property type="term" value="F:chitin binding"/>
    <property type="evidence" value="ECO:0007669"/>
    <property type="project" value="UniProtKB-KW"/>
</dbReference>
<feature type="domain" description="LysM" evidence="5">
    <location>
        <begin position="83"/>
        <end position="129"/>
    </location>
</feature>
<organism evidence="6 7">
    <name type="scientific">Coniophora puteana (strain RWD-64-598)</name>
    <name type="common">Brown rot fungus</name>
    <dbReference type="NCBI Taxonomy" id="741705"/>
    <lineage>
        <taxon>Eukaryota</taxon>
        <taxon>Fungi</taxon>
        <taxon>Dikarya</taxon>
        <taxon>Basidiomycota</taxon>
        <taxon>Agaricomycotina</taxon>
        <taxon>Agaricomycetes</taxon>
        <taxon>Agaricomycetidae</taxon>
        <taxon>Boletales</taxon>
        <taxon>Coniophorineae</taxon>
        <taxon>Coniophoraceae</taxon>
        <taxon>Coniophora</taxon>
    </lineage>
</organism>